<evidence type="ECO:0000313" key="1">
    <source>
        <dbReference type="EMBL" id="JAH67832.1"/>
    </source>
</evidence>
<proteinExistence type="predicted"/>
<reference evidence="1" key="1">
    <citation type="submission" date="2014-11" db="EMBL/GenBank/DDBJ databases">
        <authorList>
            <person name="Amaro Gonzalez C."/>
        </authorList>
    </citation>
    <scope>NUCLEOTIDE SEQUENCE</scope>
</reference>
<reference evidence="1" key="2">
    <citation type="journal article" date="2015" name="Fish Shellfish Immunol.">
        <title>Early steps in the European eel (Anguilla anguilla)-Vibrio vulnificus interaction in the gills: Role of the RtxA13 toxin.</title>
        <authorList>
            <person name="Callol A."/>
            <person name="Pajuelo D."/>
            <person name="Ebbesson L."/>
            <person name="Teles M."/>
            <person name="MacKenzie S."/>
            <person name="Amaro C."/>
        </authorList>
    </citation>
    <scope>NUCLEOTIDE SEQUENCE</scope>
</reference>
<organism evidence="1">
    <name type="scientific">Anguilla anguilla</name>
    <name type="common">European freshwater eel</name>
    <name type="synonym">Muraena anguilla</name>
    <dbReference type="NCBI Taxonomy" id="7936"/>
    <lineage>
        <taxon>Eukaryota</taxon>
        <taxon>Metazoa</taxon>
        <taxon>Chordata</taxon>
        <taxon>Craniata</taxon>
        <taxon>Vertebrata</taxon>
        <taxon>Euteleostomi</taxon>
        <taxon>Actinopterygii</taxon>
        <taxon>Neopterygii</taxon>
        <taxon>Teleostei</taxon>
        <taxon>Anguilliformes</taxon>
        <taxon>Anguillidae</taxon>
        <taxon>Anguilla</taxon>
    </lineage>
</organism>
<protein>
    <submittedName>
        <fullName evidence="1">Uncharacterized protein</fullName>
    </submittedName>
</protein>
<sequence length="10" mass="1181">MGKVYKTIIK</sequence>
<name>A0A0E9UPV4_ANGAN</name>
<dbReference type="EMBL" id="GBXM01040745">
    <property type="protein sequence ID" value="JAH67832.1"/>
    <property type="molecule type" value="Transcribed_RNA"/>
</dbReference>
<accession>A0A0E9UPV4</accession>